<sequence length="124" mass="14013">MPKLQRQSHWARVNHKVVRSRRSALAPKMFDAWPQKLLSGFRRILTGFFSPPHRRPRASLQGSAPEGAAAAEAPKRSSCSYYLYPLNAHYEEAITDCIEFLNKSSKDVAVKVNIGSRRSCEDLV</sequence>
<evidence type="ECO:0000313" key="2">
    <source>
        <dbReference type="EMBL" id="WOL04331.1"/>
    </source>
</evidence>
<evidence type="ECO:0000313" key="3">
    <source>
        <dbReference type="Proteomes" id="UP001327560"/>
    </source>
</evidence>
<reference evidence="2 3" key="1">
    <citation type="submission" date="2023-10" db="EMBL/GenBank/DDBJ databases">
        <title>Chromosome-scale genome assembly provides insights into flower coloration mechanisms of Canna indica.</title>
        <authorList>
            <person name="Li C."/>
        </authorList>
    </citation>
    <scope>NUCLEOTIDE SEQUENCE [LARGE SCALE GENOMIC DNA]</scope>
    <source>
        <tissue evidence="2">Flower</tissue>
    </source>
</reference>
<dbReference type="Proteomes" id="UP001327560">
    <property type="component" value="Chromosome 4"/>
</dbReference>
<dbReference type="PANTHER" id="PTHR35111">
    <property type="entry name" value="F10A5.9-RELATED"/>
    <property type="match status" value="1"/>
</dbReference>
<dbReference type="EMBL" id="CP136893">
    <property type="protein sequence ID" value="WOL04331.1"/>
    <property type="molecule type" value="Genomic_DNA"/>
</dbReference>
<evidence type="ECO:0000256" key="1">
    <source>
        <dbReference type="SAM" id="MobiDB-lite"/>
    </source>
</evidence>
<dbReference type="AlphaFoldDB" id="A0AAQ3KEK1"/>
<proteinExistence type="predicted"/>
<keyword evidence="3" id="KW-1185">Reference proteome</keyword>
<organism evidence="2 3">
    <name type="scientific">Canna indica</name>
    <name type="common">Indian-shot</name>
    <dbReference type="NCBI Taxonomy" id="4628"/>
    <lineage>
        <taxon>Eukaryota</taxon>
        <taxon>Viridiplantae</taxon>
        <taxon>Streptophyta</taxon>
        <taxon>Embryophyta</taxon>
        <taxon>Tracheophyta</taxon>
        <taxon>Spermatophyta</taxon>
        <taxon>Magnoliopsida</taxon>
        <taxon>Liliopsida</taxon>
        <taxon>Zingiberales</taxon>
        <taxon>Cannaceae</taxon>
        <taxon>Canna</taxon>
    </lineage>
</organism>
<gene>
    <name evidence="2" type="ORF">Cni_G13052</name>
</gene>
<accession>A0AAQ3KEK1</accession>
<dbReference type="PANTHER" id="PTHR35111:SF5">
    <property type="entry name" value="F10A5.9"/>
    <property type="match status" value="1"/>
</dbReference>
<name>A0AAQ3KEK1_9LILI</name>
<protein>
    <submittedName>
        <fullName evidence="2">Uncharacterized protein</fullName>
    </submittedName>
</protein>
<feature type="region of interest" description="Disordered" evidence="1">
    <location>
        <begin position="50"/>
        <end position="75"/>
    </location>
</feature>